<dbReference type="InterPro" id="IPR005147">
    <property type="entry name" value="tRNA_synthase_B5-dom"/>
</dbReference>
<dbReference type="STRING" id="1801766.A2997_02060"/>
<dbReference type="GO" id="GO:0004826">
    <property type="term" value="F:phenylalanine-tRNA ligase activity"/>
    <property type="evidence" value="ECO:0007669"/>
    <property type="project" value="UniProtKB-EC"/>
</dbReference>
<dbReference type="InterPro" id="IPR041616">
    <property type="entry name" value="PheRS_beta_core"/>
</dbReference>
<keyword evidence="4" id="KW-0479">Metal-binding</keyword>
<dbReference type="Pfam" id="PF17759">
    <property type="entry name" value="tRNA_synthFbeta"/>
    <property type="match status" value="1"/>
</dbReference>
<keyword evidence="6" id="KW-0067">ATP-binding</keyword>
<evidence type="ECO:0000256" key="7">
    <source>
        <dbReference type="ARBA" id="ARBA00022842"/>
    </source>
</evidence>
<evidence type="ECO:0000256" key="6">
    <source>
        <dbReference type="ARBA" id="ARBA00022840"/>
    </source>
</evidence>
<dbReference type="InterPro" id="IPR020825">
    <property type="entry name" value="Phe-tRNA_synthase-like_B3/B4"/>
</dbReference>
<dbReference type="Gene3D" id="3.50.40.10">
    <property type="entry name" value="Phenylalanyl-trna Synthetase, Chain B, domain 3"/>
    <property type="match status" value="1"/>
</dbReference>
<dbReference type="SMART" id="SM00896">
    <property type="entry name" value="FDX-ACB"/>
    <property type="match status" value="1"/>
</dbReference>
<keyword evidence="7" id="KW-0460">Magnesium</keyword>
<accession>A0A1F6WPF9</accession>
<evidence type="ECO:0000313" key="13">
    <source>
        <dbReference type="Proteomes" id="UP000179448"/>
    </source>
</evidence>
<evidence type="ECO:0000256" key="8">
    <source>
        <dbReference type="ARBA" id="ARBA00022917"/>
    </source>
</evidence>
<evidence type="ECO:0000313" key="12">
    <source>
        <dbReference type="EMBL" id="OGI83726.1"/>
    </source>
</evidence>
<protein>
    <recommendedName>
        <fullName evidence="2">phenylalanine--tRNA ligase</fullName>
        <ecNumber evidence="2">6.1.1.20</ecNumber>
    </recommendedName>
</protein>
<keyword evidence="5" id="KW-0547">Nucleotide-binding</keyword>
<dbReference type="InterPro" id="IPR045060">
    <property type="entry name" value="Phe-tRNA-ligase_IIc_bsu"/>
</dbReference>
<dbReference type="InterPro" id="IPR005146">
    <property type="entry name" value="B3/B4_tRNA-bd"/>
</dbReference>
<dbReference type="EMBL" id="MFUQ01000013">
    <property type="protein sequence ID" value="OGI83726.1"/>
    <property type="molecule type" value="Genomic_DNA"/>
</dbReference>
<evidence type="ECO:0000256" key="9">
    <source>
        <dbReference type="ARBA" id="ARBA00023146"/>
    </source>
</evidence>
<dbReference type="PROSITE" id="PS51447">
    <property type="entry name" value="FDX_ACB"/>
    <property type="match status" value="1"/>
</dbReference>
<evidence type="ECO:0000256" key="2">
    <source>
        <dbReference type="ARBA" id="ARBA00012814"/>
    </source>
</evidence>
<dbReference type="Gene3D" id="3.30.930.10">
    <property type="entry name" value="Bira Bifunctional Protein, Domain 2"/>
    <property type="match status" value="1"/>
</dbReference>
<dbReference type="InterPro" id="IPR036690">
    <property type="entry name" value="Fdx_antiC-bd_sf"/>
</dbReference>
<proteinExistence type="predicted"/>
<feature type="domain" description="FDX-ACB" evidence="10">
    <location>
        <begin position="495"/>
        <end position="584"/>
    </location>
</feature>
<organism evidence="12 13">
    <name type="scientific">Candidatus Nomurabacteria bacterium RIFCSPLOWO2_01_FULL_36_10b</name>
    <dbReference type="NCBI Taxonomy" id="1801766"/>
    <lineage>
        <taxon>Bacteria</taxon>
        <taxon>Candidatus Nomuraibacteriota</taxon>
    </lineage>
</organism>
<evidence type="ECO:0000256" key="1">
    <source>
        <dbReference type="ARBA" id="ARBA00001946"/>
    </source>
</evidence>
<dbReference type="Gene3D" id="3.30.70.380">
    <property type="entry name" value="Ferrodoxin-fold anticodon-binding domain"/>
    <property type="match status" value="1"/>
</dbReference>
<reference evidence="12 13" key="1">
    <citation type="journal article" date="2016" name="Nat. Commun.">
        <title>Thousands of microbial genomes shed light on interconnected biogeochemical processes in an aquifer system.</title>
        <authorList>
            <person name="Anantharaman K."/>
            <person name="Brown C.T."/>
            <person name="Hug L.A."/>
            <person name="Sharon I."/>
            <person name="Castelle C.J."/>
            <person name="Probst A.J."/>
            <person name="Thomas B.C."/>
            <person name="Singh A."/>
            <person name="Wilkins M.J."/>
            <person name="Karaoz U."/>
            <person name="Brodie E.L."/>
            <person name="Williams K.H."/>
            <person name="Hubbard S.S."/>
            <person name="Banfield J.F."/>
        </authorList>
    </citation>
    <scope>NUCLEOTIDE SEQUENCE [LARGE SCALE GENOMIC DNA]</scope>
</reference>
<feature type="domain" description="B5" evidence="11">
    <location>
        <begin position="255"/>
        <end position="338"/>
    </location>
</feature>
<dbReference type="Proteomes" id="UP000179448">
    <property type="component" value="Unassembled WGS sequence"/>
</dbReference>
<evidence type="ECO:0000256" key="5">
    <source>
        <dbReference type="ARBA" id="ARBA00022741"/>
    </source>
</evidence>
<comment type="cofactor">
    <cofactor evidence="1">
        <name>Mg(2+)</name>
        <dbReference type="ChEBI" id="CHEBI:18420"/>
    </cofactor>
</comment>
<evidence type="ECO:0000256" key="4">
    <source>
        <dbReference type="ARBA" id="ARBA00022723"/>
    </source>
</evidence>
<dbReference type="InterPro" id="IPR005121">
    <property type="entry name" value="Fdx_antiC-bd"/>
</dbReference>
<dbReference type="EC" id="6.1.1.20" evidence="2"/>
<keyword evidence="9" id="KW-0030">Aminoacyl-tRNA synthetase</keyword>
<dbReference type="SUPFAM" id="SSF55681">
    <property type="entry name" value="Class II aaRS and biotin synthetases"/>
    <property type="match status" value="1"/>
</dbReference>
<sequence>MGQDTIFDLNILPNRAHDLLSHQGIARELASQLGLGFNDSATMYKTPIIHPAPQDANSLEIGVQTPSCRRYMGRIIRNIKVEPSPKWIVERLESIGQKSINNIVDVTNLVMFDCGQPCHAFDLDKLTNSHIIIRNANEKESLTTLTGQKVTLNSSDIVISDKKNILAIAGIKGGKHAEVDENTKNIIVEIANFDPVTVRKTSRMLGILTDSSKRFENDLSPELCEFAMKELSGLIMEMCPDAEFEKIIDIYPAKQEKRKITFSVDFVNKKLGSSFSKLEIEDILKKYHYIYSPLRGDEKIYTNGVFEIIVPALRLDLTIPEDMVEEIGRIMGYDKVKDILPTRPRGENISVPLRSEGGLWDTILLAKKILVSQGYREVYTYSFTNKGDLSVLASASDKNFLRTNLSNGLKESIALNKNNSAFLGLDTVKVFEVGTVFPKSGENIHVAYGDNKKIEETTFDEFLTRFASDSETMEKISSELHLGEAETTKFFIPWSPYPSITRDIAVWIPLTTSSDALQLILQKHAGELLIRVPRLVDKYEKDGRVSYAYRLIFQSYERTLTDEEVNSIMDNLYNLCIAQGWEIR</sequence>
<dbReference type="SUPFAM" id="SSF46955">
    <property type="entry name" value="Putative DNA-binding domain"/>
    <property type="match status" value="1"/>
</dbReference>
<dbReference type="PANTHER" id="PTHR10947">
    <property type="entry name" value="PHENYLALANYL-TRNA SYNTHETASE BETA CHAIN AND LEUCINE-RICH REPEAT-CONTAINING PROTEIN 47"/>
    <property type="match status" value="1"/>
</dbReference>
<dbReference type="Pfam" id="PF03484">
    <property type="entry name" value="B5"/>
    <property type="match status" value="1"/>
</dbReference>
<dbReference type="GO" id="GO:0006432">
    <property type="term" value="P:phenylalanyl-tRNA aminoacylation"/>
    <property type="evidence" value="ECO:0007669"/>
    <property type="project" value="InterPro"/>
</dbReference>
<dbReference type="PANTHER" id="PTHR10947:SF0">
    <property type="entry name" value="PHENYLALANINE--TRNA LIGASE BETA SUBUNIT"/>
    <property type="match status" value="1"/>
</dbReference>
<dbReference type="InterPro" id="IPR009061">
    <property type="entry name" value="DNA-bd_dom_put_sf"/>
</dbReference>
<name>A0A1F6WPF9_9BACT</name>
<dbReference type="SUPFAM" id="SSF54991">
    <property type="entry name" value="Anticodon-binding domain of PheRS"/>
    <property type="match status" value="1"/>
</dbReference>
<dbReference type="InterPro" id="IPR045864">
    <property type="entry name" value="aa-tRNA-synth_II/BPL/LPL"/>
</dbReference>
<dbReference type="GO" id="GO:0009328">
    <property type="term" value="C:phenylalanine-tRNA ligase complex"/>
    <property type="evidence" value="ECO:0007669"/>
    <property type="project" value="TreeGrafter"/>
</dbReference>
<dbReference type="AlphaFoldDB" id="A0A1F6WPF9"/>
<comment type="caution">
    <text evidence="12">The sequence shown here is derived from an EMBL/GenBank/DDBJ whole genome shotgun (WGS) entry which is preliminary data.</text>
</comment>
<dbReference type="SMART" id="SM00873">
    <property type="entry name" value="B3_4"/>
    <property type="match status" value="1"/>
</dbReference>
<dbReference type="GO" id="GO:0000287">
    <property type="term" value="F:magnesium ion binding"/>
    <property type="evidence" value="ECO:0007669"/>
    <property type="project" value="InterPro"/>
</dbReference>
<evidence type="ECO:0000259" key="11">
    <source>
        <dbReference type="PROSITE" id="PS51483"/>
    </source>
</evidence>
<dbReference type="Pfam" id="PF03483">
    <property type="entry name" value="B3_4"/>
    <property type="match status" value="1"/>
</dbReference>
<dbReference type="Pfam" id="PF03147">
    <property type="entry name" value="FDX-ACB"/>
    <property type="match status" value="1"/>
</dbReference>
<dbReference type="GO" id="GO:0003723">
    <property type="term" value="F:RNA binding"/>
    <property type="evidence" value="ECO:0007669"/>
    <property type="project" value="InterPro"/>
</dbReference>
<dbReference type="SMART" id="SM00874">
    <property type="entry name" value="B5"/>
    <property type="match status" value="1"/>
</dbReference>
<dbReference type="PROSITE" id="PS51483">
    <property type="entry name" value="B5"/>
    <property type="match status" value="1"/>
</dbReference>
<evidence type="ECO:0000259" key="10">
    <source>
        <dbReference type="PROSITE" id="PS51447"/>
    </source>
</evidence>
<dbReference type="Gene3D" id="3.30.56.10">
    <property type="match status" value="2"/>
</dbReference>
<keyword evidence="8" id="KW-0648">Protein biosynthesis</keyword>
<gene>
    <name evidence="12" type="ORF">A2997_02060</name>
</gene>
<keyword evidence="3" id="KW-0436">Ligase</keyword>
<evidence type="ECO:0000256" key="3">
    <source>
        <dbReference type="ARBA" id="ARBA00022598"/>
    </source>
</evidence>
<dbReference type="GO" id="GO:0005524">
    <property type="term" value="F:ATP binding"/>
    <property type="evidence" value="ECO:0007669"/>
    <property type="project" value="UniProtKB-KW"/>
</dbReference>
<dbReference type="SUPFAM" id="SSF56037">
    <property type="entry name" value="PheT/TilS domain"/>
    <property type="match status" value="1"/>
</dbReference>